<evidence type="ECO:0000313" key="2">
    <source>
        <dbReference type="EMBL" id="KON96836.1"/>
    </source>
</evidence>
<name>A0A0D1VCU4_ANEMI</name>
<dbReference type="PROSITE" id="PS51257">
    <property type="entry name" value="PROKAR_LIPOPROTEIN"/>
    <property type="match status" value="1"/>
</dbReference>
<evidence type="ECO:0000256" key="1">
    <source>
        <dbReference type="SAM" id="MobiDB-lite"/>
    </source>
</evidence>
<dbReference type="RefSeq" id="WP_043065267.1">
    <property type="nucleotide sequence ID" value="NZ_BJOA01000071.1"/>
</dbReference>
<keyword evidence="4" id="KW-1185">Reference proteome</keyword>
<dbReference type="Proteomes" id="UP000182836">
    <property type="component" value="Unassembled WGS sequence"/>
</dbReference>
<reference evidence="2 4" key="1">
    <citation type="submission" date="2015-07" db="EMBL/GenBank/DDBJ databases">
        <title>Fjat-14205 dsm 2895.</title>
        <authorList>
            <person name="Liu B."/>
            <person name="Wang J."/>
            <person name="Zhu Y."/>
            <person name="Liu G."/>
            <person name="Chen Q."/>
            <person name="Chen Z."/>
            <person name="Lan J."/>
            <person name="Che J."/>
            <person name="Ge C."/>
            <person name="Shi H."/>
            <person name="Pan Z."/>
            <person name="Liu X."/>
        </authorList>
    </citation>
    <scope>NUCLEOTIDE SEQUENCE [LARGE SCALE GENOMIC DNA]</scope>
    <source>
        <strain evidence="2 4">DSM 2895</strain>
    </source>
</reference>
<sequence>MIKMKRALLIPLLFLALFLVGMGCSFSSEIDDEKSTNVLSMREKEKNNAKYPTQENQIGTTSPTHMLDQETTFKGWTGTPLEYGGEQPLRVLITNTGNNRIHYKIVYKDNITPVIEGDLEANESYKNTFNNTSHTFLGGTYYINISNKDGTESSVKILTELVK</sequence>
<evidence type="ECO:0008006" key="6">
    <source>
        <dbReference type="Google" id="ProtNLM"/>
    </source>
</evidence>
<feature type="compositionally biased region" description="Polar residues" evidence="1">
    <location>
        <begin position="50"/>
        <end position="63"/>
    </location>
</feature>
<gene>
    <name evidence="2" type="ORF">AF333_16460</name>
    <name evidence="3" type="ORF">SAMN04487909_12167</name>
</gene>
<organism evidence="2 4">
    <name type="scientific">Aneurinibacillus migulanus</name>
    <name type="common">Bacillus migulanus</name>
    <dbReference type="NCBI Taxonomy" id="47500"/>
    <lineage>
        <taxon>Bacteria</taxon>
        <taxon>Bacillati</taxon>
        <taxon>Bacillota</taxon>
        <taxon>Bacilli</taxon>
        <taxon>Bacillales</taxon>
        <taxon>Paenibacillaceae</taxon>
        <taxon>Aneurinibacillus group</taxon>
        <taxon>Aneurinibacillus</taxon>
    </lineage>
</organism>
<evidence type="ECO:0000313" key="4">
    <source>
        <dbReference type="Proteomes" id="UP000037269"/>
    </source>
</evidence>
<dbReference type="GeneID" id="42306764"/>
<dbReference type="Proteomes" id="UP000037269">
    <property type="component" value="Unassembled WGS sequence"/>
</dbReference>
<feature type="region of interest" description="Disordered" evidence="1">
    <location>
        <begin position="44"/>
        <end position="63"/>
    </location>
</feature>
<dbReference type="PATRIC" id="fig|47500.8.peg.5734"/>
<protein>
    <recommendedName>
        <fullName evidence="6">Lipoprotein</fullName>
    </recommendedName>
</protein>
<proteinExistence type="predicted"/>
<dbReference type="AlphaFoldDB" id="A0A0D1VCU4"/>
<reference evidence="3 5" key="2">
    <citation type="submission" date="2016-10" db="EMBL/GenBank/DDBJ databases">
        <authorList>
            <person name="de Groot N.N."/>
        </authorList>
    </citation>
    <scope>NUCLEOTIDE SEQUENCE [LARGE SCALE GENOMIC DNA]</scope>
    <source>
        <strain evidence="3 5">DSM 2895</strain>
    </source>
</reference>
<accession>A0A0D1VCU4</accession>
<evidence type="ECO:0000313" key="3">
    <source>
        <dbReference type="EMBL" id="SDJ58451.1"/>
    </source>
</evidence>
<dbReference type="EMBL" id="FNED01000021">
    <property type="protein sequence ID" value="SDJ58451.1"/>
    <property type="molecule type" value="Genomic_DNA"/>
</dbReference>
<dbReference type="EMBL" id="LGUG01000004">
    <property type="protein sequence ID" value="KON96836.1"/>
    <property type="molecule type" value="Genomic_DNA"/>
</dbReference>
<evidence type="ECO:0000313" key="5">
    <source>
        <dbReference type="Proteomes" id="UP000182836"/>
    </source>
</evidence>